<organism evidence="2 3">
    <name type="scientific">Reyranella humidisoli</name>
    <dbReference type="NCBI Taxonomy" id="2849149"/>
    <lineage>
        <taxon>Bacteria</taxon>
        <taxon>Pseudomonadati</taxon>
        <taxon>Pseudomonadota</taxon>
        <taxon>Alphaproteobacteria</taxon>
        <taxon>Hyphomicrobiales</taxon>
        <taxon>Reyranellaceae</taxon>
        <taxon>Reyranella</taxon>
    </lineage>
</organism>
<reference evidence="2 3" key="1">
    <citation type="submission" date="2021-06" db="EMBL/GenBank/DDBJ databases">
        <authorList>
            <person name="Lee D.H."/>
        </authorList>
    </citation>
    <scope>NUCLEOTIDE SEQUENCE [LARGE SCALE GENOMIC DNA]</scope>
    <source>
        <strain evidence="2 3">MMS21-HV4-11</strain>
    </source>
</reference>
<dbReference type="InterPro" id="IPR004360">
    <property type="entry name" value="Glyas_Fos-R_dOase_dom"/>
</dbReference>
<comment type="caution">
    <text evidence="2">The sequence shown here is derived from an EMBL/GenBank/DDBJ whole genome shotgun (WGS) entry which is preliminary data.</text>
</comment>
<proteinExistence type="predicted"/>
<evidence type="ECO:0000259" key="1">
    <source>
        <dbReference type="PROSITE" id="PS51819"/>
    </source>
</evidence>
<dbReference type="Proteomes" id="UP000727907">
    <property type="component" value="Unassembled WGS sequence"/>
</dbReference>
<keyword evidence="3" id="KW-1185">Reference proteome</keyword>
<gene>
    <name evidence="2" type="ORF">KQ910_23305</name>
</gene>
<accession>A0ABS6ISM1</accession>
<dbReference type="EMBL" id="JAHOPB010000002">
    <property type="protein sequence ID" value="MBU8876722.1"/>
    <property type="molecule type" value="Genomic_DNA"/>
</dbReference>
<feature type="domain" description="VOC" evidence="1">
    <location>
        <begin position="7"/>
        <end position="134"/>
    </location>
</feature>
<name>A0ABS6ISM1_9HYPH</name>
<dbReference type="PROSITE" id="PS51819">
    <property type="entry name" value="VOC"/>
    <property type="match status" value="1"/>
</dbReference>
<evidence type="ECO:0000313" key="3">
    <source>
        <dbReference type="Proteomes" id="UP000727907"/>
    </source>
</evidence>
<dbReference type="InterPro" id="IPR037523">
    <property type="entry name" value="VOC_core"/>
</dbReference>
<protein>
    <recommendedName>
        <fullName evidence="1">VOC domain-containing protein</fullName>
    </recommendedName>
</protein>
<sequence>MAIKVLELHHQGVRIGADDKTIEDLKNFYTGVLGLEHDSGRPEIPGIPGMWINIGEVGQIHLIGGDLPSPFAQGPGKDPTTPHVALAVENIVETKAELDRLGADYWSLKGATGPDAEQLFLKDPCGNMVELHQFDKCRCRLKSRVKAA</sequence>
<evidence type="ECO:0000313" key="2">
    <source>
        <dbReference type="EMBL" id="MBU8876722.1"/>
    </source>
</evidence>
<dbReference type="RefSeq" id="WP_216965734.1">
    <property type="nucleotide sequence ID" value="NZ_JAHOPB010000002.1"/>
</dbReference>
<dbReference type="Pfam" id="PF00903">
    <property type="entry name" value="Glyoxalase"/>
    <property type="match status" value="1"/>
</dbReference>